<accession>A0A929FZ72</accession>
<dbReference type="InterPro" id="IPR036866">
    <property type="entry name" value="RibonucZ/Hydroxyglut_hydro"/>
</dbReference>
<dbReference type="InterPro" id="IPR050662">
    <property type="entry name" value="Sec-metab_biosynth-thioest"/>
</dbReference>
<sequence>MTTSRYEWLEPGAHEVSPGVHRIPLPLPNDGLRAVNVYAITDGDSLTLVDGGWALEDAREHLVTALGQLGAGLGDIRRFLVTHAHRDHYTQAVALRREYGTEVLLGEEERHTLQALRAPEHRPLAKQVELLARCGAKPVRDAVLAARGGGTRTPDDWEDPDRWIGAATEIALADRPLRAVATPGHTRGHLVFVDEASELMFAGDHVLPHITPSIGFEQAPSEVPLRDYLSSLRLVRSMPDRRLLPAHGPVTDSVHRRVDELLDHHDERLSAIAGVVQCGASTPYEAARALTWTRHEYALDDLEPFNQMMAVLETATHLDVLRLQDRLCEEEVEGVVHFAPA</sequence>
<dbReference type="Gene3D" id="3.60.15.10">
    <property type="entry name" value="Ribonuclease Z/Hydroxyacylglutathione hydrolase-like"/>
    <property type="match status" value="1"/>
</dbReference>
<proteinExistence type="predicted"/>
<dbReference type="SMART" id="SM00849">
    <property type="entry name" value="Lactamase_B"/>
    <property type="match status" value="1"/>
</dbReference>
<name>A0A929FZ72_9PSEU</name>
<dbReference type="AlphaFoldDB" id="A0A929FZ72"/>
<feature type="domain" description="Metallo-beta-lactamase" evidence="1">
    <location>
        <begin position="34"/>
        <end position="247"/>
    </location>
</feature>
<evidence type="ECO:0000313" key="2">
    <source>
        <dbReference type="EMBL" id="MBE9376581.1"/>
    </source>
</evidence>
<evidence type="ECO:0000313" key="3">
    <source>
        <dbReference type="Proteomes" id="UP000598360"/>
    </source>
</evidence>
<dbReference type="EMBL" id="JADEYC010000046">
    <property type="protein sequence ID" value="MBE9376581.1"/>
    <property type="molecule type" value="Genomic_DNA"/>
</dbReference>
<organism evidence="2 3">
    <name type="scientific">Saccharopolyspora montiporae</name>
    <dbReference type="NCBI Taxonomy" id="2781240"/>
    <lineage>
        <taxon>Bacteria</taxon>
        <taxon>Bacillati</taxon>
        <taxon>Actinomycetota</taxon>
        <taxon>Actinomycetes</taxon>
        <taxon>Pseudonocardiales</taxon>
        <taxon>Pseudonocardiaceae</taxon>
        <taxon>Saccharopolyspora</taxon>
    </lineage>
</organism>
<comment type="caution">
    <text evidence="2">The sequence shown here is derived from an EMBL/GenBank/DDBJ whole genome shotgun (WGS) entry which is preliminary data.</text>
</comment>
<dbReference type="Proteomes" id="UP000598360">
    <property type="component" value="Unassembled WGS sequence"/>
</dbReference>
<dbReference type="Pfam" id="PF00753">
    <property type="entry name" value="Lactamase_B"/>
    <property type="match status" value="1"/>
</dbReference>
<dbReference type="SUPFAM" id="SSF56281">
    <property type="entry name" value="Metallo-hydrolase/oxidoreductase"/>
    <property type="match status" value="1"/>
</dbReference>
<evidence type="ECO:0000259" key="1">
    <source>
        <dbReference type="SMART" id="SM00849"/>
    </source>
</evidence>
<gene>
    <name evidence="2" type="ORF">IQ251_19195</name>
</gene>
<dbReference type="InterPro" id="IPR001279">
    <property type="entry name" value="Metallo-B-lactamas"/>
</dbReference>
<dbReference type="RefSeq" id="WP_193930440.1">
    <property type="nucleotide sequence ID" value="NZ_JADEYC010000046.1"/>
</dbReference>
<dbReference type="PANTHER" id="PTHR23131:SF4">
    <property type="entry name" value="METALLO-BETA-LACTAMASE SUPERFAMILY POTEIN"/>
    <property type="match status" value="1"/>
</dbReference>
<protein>
    <submittedName>
        <fullName evidence="2">MBL fold metallo-hydrolase</fullName>
    </submittedName>
</protein>
<dbReference type="PANTHER" id="PTHR23131">
    <property type="entry name" value="ENDORIBONUCLEASE LACTB2"/>
    <property type="match status" value="1"/>
</dbReference>
<keyword evidence="3" id="KW-1185">Reference proteome</keyword>
<reference evidence="2" key="1">
    <citation type="submission" date="2020-10" db="EMBL/GenBank/DDBJ databases">
        <title>Diversity and distribution of actinomycetes associated with coral in the coast of Hainan.</title>
        <authorList>
            <person name="Li F."/>
        </authorList>
    </citation>
    <scope>NUCLEOTIDE SEQUENCE</scope>
    <source>
        <strain evidence="2">HNM0983</strain>
    </source>
</reference>